<evidence type="ECO:0000313" key="3">
    <source>
        <dbReference type="Proteomes" id="UP000266552"/>
    </source>
</evidence>
<keyword evidence="1" id="KW-0472">Membrane</keyword>
<organism evidence="2 3">
    <name type="scientific">Paenibacillus lautus</name>
    <name type="common">Bacillus lautus</name>
    <dbReference type="NCBI Taxonomy" id="1401"/>
    <lineage>
        <taxon>Bacteria</taxon>
        <taxon>Bacillati</taxon>
        <taxon>Bacillota</taxon>
        <taxon>Bacilli</taxon>
        <taxon>Bacillales</taxon>
        <taxon>Paenibacillaceae</taxon>
        <taxon>Paenibacillus</taxon>
    </lineage>
</organism>
<dbReference type="AlphaFoldDB" id="A0A385TQ73"/>
<accession>A0A385TQ73</accession>
<evidence type="ECO:0000256" key="1">
    <source>
        <dbReference type="SAM" id="Phobius"/>
    </source>
</evidence>
<dbReference type="KEGG" id="plw:D5F53_16960"/>
<gene>
    <name evidence="2" type="ORF">D5F53_16960</name>
</gene>
<dbReference type="Proteomes" id="UP000266552">
    <property type="component" value="Chromosome"/>
</dbReference>
<feature type="transmembrane region" description="Helical" evidence="1">
    <location>
        <begin position="165"/>
        <end position="186"/>
    </location>
</feature>
<proteinExistence type="predicted"/>
<keyword evidence="1" id="KW-1133">Transmembrane helix</keyword>
<keyword evidence="1" id="KW-0812">Transmembrane</keyword>
<protein>
    <submittedName>
        <fullName evidence="2">Uncharacterized protein</fullName>
    </submittedName>
</protein>
<dbReference type="RefSeq" id="WP_119848740.1">
    <property type="nucleotide sequence ID" value="NZ_CP032412.1"/>
</dbReference>
<dbReference type="EMBL" id="CP032412">
    <property type="protein sequence ID" value="AYB44864.1"/>
    <property type="molecule type" value="Genomic_DNA"/>
</dbReference>
<keyword evidence="3" id="KW-1185">Reference proteome</keyword>
<reference evidence="2 3" key="1">
    <citation type="submission" date="2018-09" db="EMBL/GenBank/DDBJ databases">
        <title>Genome Sequence of Paenibacillus lautus Strain E7593-69, Azo Dye-Degrading Bacteria, Isolated from Commercial Tattoo Inks.</title>
        <authorList>
            <person name="Nho S.W."/>
            <person name="Kim S.-J."/>
            <person name="Kweon O."/>
            <person name="Cerniglia C.E."/>
        </authorList>
    </citation>
    <scope>NUCLEOTIDE SEQUENCE [LARGE SCALE GENOMIC DNA]</scope>
    <source>
        <strain evidence="2 3">E7593-69</strain>
    </source>
</reference>
<sequence length="187" mass="21644">MPISMSIKLPYKKINKKTINKFYILATNLMTLHGINDYIQIIQQVSVNNDKSIIFDFSSFDDLNKEILLKERITSIIYTFYTARNDSIINKLTFSHFINEFTLLEVETHEKAFAEQILLEFKNQFKNNHQLVQGKNSISYVSILPTHNMKALDTNNKSKTKSSKWFLIISTTITLLAGIATIIELFL</sequence>
<evidence type="ECO:0000313" key="2">
    <source>
        <dbReference type="EMBL" id="AYB44864.1"/>
    </source>
</evidence>
<name>A0A385TQ73_PAELA</name>